<dbReference type="Proteomes" id="UP000326759">
    <property type="component" value="Unassembled WGS sequence"/>
</dbReference>
<feature type="transmembrane region" description="Helical" evidence="1">
    <location>
        <begin position="7"/>
        <end position="26"/>
    </location>
</feature>
<name>A0A5N5TKU3_9CRUS</name>
<keyword evidence="3" id="KW-1185">Reference proteome</keyword>
<reference evidence="2 3" key="1">
    <citation type="journal article" date="2019" name="PLoS Biol.">
        <title>Sex chromosomes control vertical transmission of feminizing Wolbachia symbionts in an isopod.</title>
        <authorList>
            <person name="Becking T."/>
            <person name="Chebbi M.A."/>
            <person name="Giraud I."/>
            <person name="Moumen B."/>
            <person name="Laverre T."/>
            <person name="Caubet Y."/>
            <person name="Peccoud J."/>
            <person name="Gilbert C."/>
            <person name="Cordaux R."/>
        </authorList>
    </citation>
    <scope>NUCLEOTIDE SEQUENCE [LARGE SCALE GENOMIC DNA]</scope>
    <source>
        <strain evidence="2">ANa2</strain>
        <tissue evidence="2">Whole body excluding digestive tract and cuticle</tissue>
    </source>
</reference>
<keyword evidence="1" id="KW-1133">Transmembrane helix</keyword>
<feature type="transmembrane region" description="Helical" evidence="1">
    <location>
        <begin position="38"/>
        <end position="59"/>
    </location>
</feature>
<dbReference type="EMBL" id="SEYY01000660">
    <property type="protein sequence ID" value="KAB7506777.1"/>
    <property type="molecule type" value="Genomic_DNA"/>
</dbReference>
<evidence type="ECO:0000313" key="3">
    <source>
        <dbReference type="Proteomes" id="UP000326759"/>
    </source>
</evidence>
<keyword evidence="1" id="KW-0472">Membrane</keyword>
<gene>
    <name evidence="2" type="ORF">Anas_00185</name>
</gene>
<sequence length="97" mass="11175">MITSTGLIQVPSLPLSTTGIIFLLIQSRDKQKTLRTTVYQKVSLIMISLQIFLVIRKIIITRRQPKNRRTNLNMAVANLLKKKKIKPKNVKLFTKTK</sequence>
<dbReference type="AlphaFoldDB" id="A0A5N5TKU3"/>
<protein>
    <submittedName>
        <fullName evidence="2">Uncharacterized protein</fullName>
    </submittedName>
</protein>
<comment type="caution">
    <text evidence="2">The sequence shown here is derived from an EMBL/GenBank/DDBJ whole genome shotgun (WGS) entry which is preliminary data.</text>
</comment>
<accession>A0A5N5TKU3</accession>
<evidence type="ECO:0000313" key="2">
    <source>
        <dbReference type="EMBL" id="KAB7506777.1"/>
    </source>
</evidence>
<keyword evidence="1" id="KW-0812">Transmembrane</keyword>
<evidence type="ECO:0000256" key="1">
    <source>
        <dbReference type="SAM" id="Phobius"/>
    </source>
</evidence>
<organism evidence="2 3">
    <name type="scientific">Armadillidium nasatum</name>
    <dbReference type="NCBI Taxonomy" id="96803"/>
    <lineage>
        <taxon>Eukaryota</taxon>
        <taxon>Metazoa</taxon>
        <taxon>Ecdysozoa</taxon>
        <taxon>Arthropoda</taxon>
        <taxon>Crustacea</taxon>
        <taxon>Multicrustacea</taxon>
        <taxon>Malacostraca</taxon>
        <taxon>Eumalacostraca</taxon>
        <taxon>Peracarida</taxon>
        <taxon>Isopoda</taxon>
        <taxon>Oniscidea</taxon>
        <taxon>Crinocheta</taxon>
        <taxon>Armadillidiidae</taxon>
        <taxon>Armadillidium</taxon>
    </lineage>
</organism>
<proteinExistence type="predicted"/>